<protein>
    <recommendedName>
        <fullName evidence="5">Extensin</fullName>
    </recommendedName>
</protein>
<feature type="transmembrane region" description="Helical" evidence="2">
    <location>
        <begin position="121"/>
        <end position="142"/>
    </location>
</feature>
<organism evidence="3 4">
    <name type="scientific">Streptomyces cellulosae</name>
    <dbReference type="NCBI Taxonomy" id="1968"/>
    <lineage>
        <taxon>Bacteria</taxon>
        <taxon>Bacillati</taxon>
        <taxon>Actinomycetota</taxon>
        <taxon>Actinomycetes</taxon>
        <taxon>Kitasatosporales</taxon>
        <taxon>Streptomycetaceae</taxon>
        <taxon>Streptomyces</taxon>
    </lineage>
</organism>
<feature type="compositionally biased region" description="Polar residues" evidence="1">
    <location>
        <begin position="337"/>
        <end position="347"/>
    </location>
</feature>
<proteinExistence type="predicted"/>
<comment type="caution">
    <text evidence="3">The sequence shown here is derived from an EMBL/GenBank/DDBJ whole genome shotgun (WGS) entry which is preliminary data.</text>
</comment>
<evidence type="ECO:0008006" key="5">
    <source>
        <dbReference type="Google" id="ProtNLM"/>
    </source>
</evidence>
<dbReference type="EMBL" id="JBITDC010000009">
    <property type="protein sequence ID" value="MFI5677992.1"/>
    <property type="molecule type" value="Genomic_DNA"/>
</dbReference>
<keyword evidence="2" id="KW-1133">Transmembrane helix</keyword>
<evidence type="ECO:0000313" key="3">
    <source>
        <dbReference type="EMBL" id="MFI5677992.1"/>
    </source>
</evidence>
<evidence type="ECO:0000256" key="2">
    <source>
        <dbReference type="SAM" id="Phobius"/>
    </source>
</evidence>
<feature type="compositionally biased region" description="Gly residues" evidence="1">
    <location>
        <begin position="321"/>
        <end position="330"/>
    </location>
</feature>
<sequence length="347" mass="35364">MADEQYRWLDRETAERLLSGESLEGVGTAARDQAERLAKTLDALTVEPAPISGELPGEAAALAAFRKARVDRVDDWVSDRAGERAASGHRSGDRTADAVLVRIGGPERGGPRPRRGRTVRFGLAAALAVGMVGGVAAGTGLLPTRFGETEPDPTASVSAAATPNGPAVSPSSGTTPRDEPSSDAGTGPGGSHDTADGGSSPTPGATSGSEGRTGRPGRAWPGALPACRDMRDGKGLAAGRRHTLEFAAGGSLYVKKYCKELLAGSSSGNDGKGRTKKNDESNESNENNKDDKGAKDGKADRGGHRGDDGGHKGDRGRHQGKGSGGTGGHGAQSNGNNRSNASDRGSR</sequence>
<dbReference type="Proteomes" id="UP001612415">
    <property type="component" value="Unassembled WGS sequence"/>
</dbReference>
<feature type="compositionally biased region" description="Basic and acidic residues" evidence="1">
    <location>
        <begin position="271"/>
        <end position="317"/>
    </location>
</feature>
<accession>A0ABW7Y6I6</accession>
<feature type="region of interest" description="Disordered" evidence="1">
    <location>
        <begin position="263"/>
        <end position="347"/>
    </location>
</feature>
<name>A0ABW7Y6I6_STRCE</name>
<keyword evidence="4" id="KW-1185">Reference proteome</keyword>
<evidence type="ECO:0000313" key="4">
    <source>
        <dbReference type="Proteomes" id="UP001612415"/>
    </source>
</evidence>
<reference evidence="3 4" key="1">
    <citation type="submission" date="2024-10" db="EMBL/GenBank/DDBJ databases">
        <title>The Natural Products Discovery Center: Release of the First 8490 Sequenced Strains for Exploring Actinobacteria Biosynthetic Diversity.</title>
        <authorList>
            <person name="Kalkreuter E."/>
            <person name="Kautsar S.A."/>
            <person name="Yang D."/>
            <person name="Bader C.D."/>
            <person name="Teijaro C.N."/>
            <person name="Fluegel L."/>
            <person name="Davis C.M."/>
            <person name="Simpson J.R."/>
            <person name="Lauterbach L."/>
            <person name="Steele A.D."/>
            <person name="Gui C."/>
            <person name="Meng S."/>
            <person name="Li G."/>
            <person name="Viehrig K."/>
            <person name="Ye F."/>
            <person name="Su P."/>
            <person name="Kiefer A.F."/>
            <person name="Nichols A."/>
            <person name="Cepeda A.J."/>
            <person name="Yan W."/>
            <person name="Fan B."/>
            <person name="Jiang Y."/>
            <person name="Adhikari A."/>
            <person name="Zheng C.-J."/>
            <person name="Schuster L."/>
            <person name="Cowan T.M."/>
            <person name="Smanski M.J."/>
            <person name="Chevrette M.G."/>
            <person name="De Carvalho L.P.S."/>
            <person name="Shen B."/>
        </authorList>
    </citation>
    <scope>NUCLEOTIDE SEQUENCE [LARGE SCALE GENOMIC DNA]</scope>
    <source>
        <strain evidence="3 4">NPDC051599</strain>
    </source>
</reference>
<feature type="compositionally biased region" description="Low complexity" evidence="1">
    <location>
        <begin position="197"/>
        <end position="209"/>
    </location>
</feature>
<keyword evidence="2" id="KW-0812">Transmembrane</keyword>
<feature type="region of interest" description="Disordered" evidence="1">
    <location>
        <begin position="143"/>
        <end position="233"/>
    </location>
</feature>
<dbReference type="RefSeq" id="WP_398658558.1">
    <property type="nucleotide sequence ID" value="NZ_JBITDC010000009.1"/>
</dbReference>
<keyword evidence="2" id="KW-0472">Membrane</keyword>
<evidence type="ECO:0000256" key="1">
    <source>
        <dbReference type="SAM" id="MobiDB-lite"/>
    </source>
</evidence>
<gene>
    <name evidence="3" type="ORF">ACIA8P_25525</name>
</gene>